<evidence type="ECO:0000256" key="1">
    <source>
        <dbReference type="SAM" id="Phobius"/>
    </source>
</evidence>
<feature type="transmembrane region" description="Helical" evidence="1">
    <location>
        <begin position="280"/>
        <end position="299"/>
    </location>
</feature>
<evidence type="ECO:0008006" key="4">
    <source>
        <dbReference type="Google" id="ProtNLM"/>
    </source>
</evidence>
<evidence type="ECO:0000313" key="3">
    <source>
        <dbReference type="Proteomes" id="UP000316714"/>
    </source>
</evidence>
<feature type="transmembrane region" description="Helical" evidence="1">
    <location>
        <begin position="136"/>
        <end position="156"/>
    </location>
</feature>
<keyword evidence="1" id="KW-0812">Transmembrane</keyword>
<evidence type="ECO:0000313" key="2">
    <source>
        <dbReference type="EMBL" id="TWT34019.1"/>
    </source>
</evidence>
<feature type="transmembrane region" description="Helical" evidence="1">
    <location>
        <begin position="214"/>
        <end position="232"/>
    </location>
</feature>
<dbReference type="AlphaFoldDB" id="A0A5C5V812"/>
<feature type="transmembrane region" description="Helical" evidence="1">
    <location>
        <begin position="82"/>
        <end position="102"/>
    </location>
</feature>
<gene>
    <name evidence="2" type="ORF">KOR34_38550</name>
</gene>
<sequence length="480" mass="52166">MNSTAQLRRQGTKLLRRRTTRSLSIYSGAGPSARLTGASHTSAPSLASLAVPLMFAPVFWGTHSLRINLGYLCGGGILAEEFAVHASLLVCGLGAFFLFVAGGVQRSVRWFAIYAACWLTLSCLYGLRIESGWPNVLFYLQTLTPVFALAAGNRIASSPRDVQRLNRLTPFVTVASLTLIWVFAITKFGTGALLHERMRVIHDLAVLIPQYQNYYPFCVVISFNFALANYLYGQRSSRTLTVLAAHGLILPLCWSRTALLGFAASALVQSIVRSLASRGGGGRILSLAFCAIAAAPFVWSAMGVTERMEAIGAADVADSDYRRWDYLLEGLTRSWNAPLFGDAFVPARDTAASHAADAVPRLFHAHNQYVDLLLRGGWLYAIALVAFGVQAARRLWSVLRARSDTIPTSVRASASASLGTLAAAAVGANFQLFFIQLQTATPLFFVLGAAYRLAQLHRSGRSRISFQKAPETRRRLSPVA</sequence>
<feature type="transmembrane region" description="Helical" evidence="1">
    <location>
        <begin position="377"/>
        <end position="396"/>
    </location>
</feature>
<name>A0A5C5V812_9BACT</name>
<feature type="transmembrane region" description="Helical" evidence="1">
    <location>
        <begin position="244"/>
        <end position="268"/>
    </location>
</feature>
<proteinExistence type="predicted"/>
<keyword evidence="1" id="KW-0472">Membrane</keyword>
<keyword evidence="3" id="KW-1185">Reference proteome</keyword>
<protein>
    <recommendedName>
        <fullName evidence="4">O-Antigen ligase</fullName>
    </recommendedName>
</protein>
<comment type="caution">
    <text evidence="2">The sequence shown here is derived from an EMBL/GenBank/DDBJ whole genome shotgun (WGS) entry which is preliminary data.</text>
</comment>
<feature type="transmembrane region" description="Helical" evidence="1">
    <location>
        <begin position="108"/>
        <end position="127"/>
    </location>
</feature>
<feature type="transmembrane region" description="Helical" evidence="1">
    <location>
        <begin position="168"/>
        <end position="194"/>
    </location>
</feature>
<accession>A0A5C5V812</accession>
<dbReference type="Proteomes" id="UP000316714">
    <property type="component" value="Unassembled WGS sequence"/>
</dbReference>
<dbReference type="EMBL" id="SIHJ01000002">
    <property type="protein sequence ID" value="TWT34019.1"/>
    <property type="molecule type" value="Genomic_DNA"/>
</dbReference>
<organism evidence="2 3">
    <name type="scientific">Posidoniimonas corsicana</name>
    <dbReference type="NCBI Taxonomy" id="1938618"/>
    <lineage>
        <taxon>Bacteria</taxon>
        <taxon>Pseudomonadati</taxon>
        <taxon>Planctomycetota</taxon>
        <taxon>Planctomycetia</taxon>
        <taxon>Pirellulales</taxon>
        <taxon>Lacipirellulaceae</taxon>
        <taxon>Posidoniimonas</taxon>
    </lineage>
</organism>
<feature type="transmembrane region" description="Helical" evidence="1">
    <location>
        <begin position="43"/>
        <end position="61"/>
    </location>
</feature>
<reference evidence="2 3" key="1">
    <citation type="submission" date="2019-02" db="EMBL/GenBank/DDBJ databases">
        <title>Deep-cultivation of Planctomycetes and their phenomic and genomic characterization uncovers novel biology.</title>
        <authorList>
            <person name="Wiegand S."/>
            <person name="Jogler M."/>
            <person name="Boedeker C."/>
            <person name="Pinto D."/>
            <person name="Vollmers J."/>
            <person name="Rivas-Marin E."/>
            <person name="Kohn T."/>
            <person name="Peeters S.H."/>
            <person name="Heuer A."/>
            <person name="Rast P."/>
            <person name="Oberbeckmann S."/>
            <person name="Bunk B."/>
            <person name="Jeske O."/>
            <person name="Meyerdierks A."/>
            <person name="Storesund J.E."/>
            <person name="Kallscheuer N."/>
            <person name="Luecker S."/>
            <person name="Lage O.M."/>
            <person name="Pohl T."/>
            <person name="Merkel B.J."/>
            <person name="Hornburger P."/>
            <person name="Mueller R.-W."/>
            <person name="Bruemmer F."/>
            <person name="Labrenz M."/>
            <person name="Spormann A.M."/>
            <person name="Op Den Camp H."/>
            <person name="Overmann J."/>
            <person name="Amann R."/>
            <person name="Jetten M.S.M."/>
            <person name="Mascher T."/>
            <person name="Medema M.H."/>
            <person name="Devos D.P."/>
            <person name="Kaster A.-K."/>
            <person name="Ovreas L."/>
            <person name="Rohde M."/>
            <person name="Galperin M.Y."/>
            <person name="Jogler C."/>
        </authorList>
    </citation>
    <scope>NUCLEOTIDE SEQUENCE [LARGE SCALE GENOMIC DNA]</scope>
    <source>
        <strain evidence="2 3">KOR34</strain>
    </source>
</reference>
<feature type="transmembrane region" description="Helical" evidence="1">
    <location>
        <begin position="433"/>
        <end position="454"/>
    </location>
</feature>
<keyword evidence="1" id="KW-1133">Transmembrane helix</keyword>